<feature type="chain" id="PRO_5009291720" evidence="3">
    <location>
        <begin position="25"/>
        <end position="1290"/>
    </location>
</feature>
<dbReference type="SUPFAM" id="SSF49373">
    <property type="entry name" value="Invasin/intimin cell-adhesion fragments"/>
    <property type="match status" value="5"/>
</dbReference>
<dbReference type="Proteomes" id="UP000236721">
    <property type="component" value="Unassembled WGS sequence"/>
</dbReference>
<feature type="region of interest" description="Disordered" evidence="2">
    <location>
        <begin position="942"/>
        <end position="964"/>
    </location>
</feature>
<evidence type="ECO:0000313" key="6">
    <source>
        <dbReference type="Proteomes" id="UP000236721"/>
    </source>
</evidence>
<keyword evidence="6" id="KW-1185">Reference proteome</keyword>
<evidence type="ECO:0000256" key="3">
    <source>
        <dbReference type="SAM" id="SignalP"/>
    </source>
</evidence>
<feature type="signal peptide" evidence="3">
    <location>
        <begin position="1"/>
        <end position="24"/>
    </location>
</feature>
<sequence length="1290" mass="135426">MSSLIWKGFLRYMLACLLITLGIAGCNNDSNDAEIKSSHNHTFAYNLSNKTDDTPLSNLEVNFVFDVTNQPEDFTVTIKDVLGREVAGYKSGGFYQNNIVLVPKSGIVPLSIDVSNVLSASDATGILTIITHGRGFFSNSKRLNLSKTSVENSYWVEVVPKSSNDSIATSYAEQTISLTGSAVASTAVIVTPVKSTSTVGGNILDGASASLTIPAGTSLLAADGSVFEPIGNVTASIMVFSADPKTVSGVDNNPLYLFPGGLSPENLDGDLPENINSSELTFISAGFVAIELEDSAGNQVAGFEGNGVNLTFDVPKSTINPETGAALTINDASIPVWSYTDSNGRWRYEGDAPIVSENTNTFTLSKEISHLSYYNLDWYRSNRCKLEIDVVDQNGAPNNQKLRLSFAKEGGGWAYKPSGWGPNPEKLEINRVPAFAGHFDLLDSQSNSLLASIEVDGEVTPVSDEESGLDLTDFCFGVSTDETKTFKATLNITNPPRIDLQPSLTLACPIDTGSTLTATSGRFYLYSGYSYEMSGEISGETISLDNLIEDARYRLYYYGNQTWGQVEFTASEGLSNIQLTSLAACDKVNQTINSRLVCLDDNQSVVRHRSAPSAWYWMYNRDYSHYLWGQTNEEGTAQEARVVDTVQYEGSAYIRLDNRYYWGTRKTVTGSAGQNIVFDISLPSDNAFCTEELTIDYDTTSISGSPLTALANGSSTITITVQERNQFGEARSENSGVLALIAAPSAGVSITNIQSMGDGTYTALVSSNKVQSVTISGTIDDNPLGGNVTLSFTPVVDIANSTWTLNQSSASADGTDSITATLQLVDMEGNNYTSSAGTLEITPPANLSTSAVTDNQDGTYQFSMTSLVAGDYEVEATIGSNSITQKASANFSAAVSLSNSTVEASTSSINADGSSASVITVTLRDYAGNAFVPTSGNITLNASGSANTSTPQSSSDGIYTSSVTSTQSGSETITAKLGSQTIGSVSVEFVPAFSVSNSSFTLSSQSVDADGSTASIATIVLRDFANEIYVPGSGTVTLSHTGTATVPVPSHDGNGTYTSSITSSTAGSVNVTATFDSQDIGTLSITFNGTGPSADNSTVALATSALDIADSTSVTLVLKTSDGQDYGQSGGTLVLDSSPSGLSFQSVTDNGDGSYTATVSSSSVGNYSVLAEVGGLTLTASPSITFTEVDATATSLSATSVSQNMGETSNVTLSVRQSDNSLVGHGNHIITLSGIALTLELVRVQTTDNNDGTYTLAVTCNSTYSGSLDITVDVDANSNVDTLSIMCSNN</sequence>
<gene>
    <name evidence="5" type="ORF">SAMN04488244_11278</name>
</gene>
<dbReference type="PROSITE" id="PS51257">
    <property type="entry name" value="PROKAR_LIPOPROTEIN"/>
    <property type="match status" value="1"/>
</dbReference>
<evidence type="ECO:0000259" key="4">
    <source>
        <dbReference type="PROSITE" id="PS51127"/>
    </source>
</evidence>
<protein>
    <submittedName>
        <fullName evidence="5">Adhesin/invasin</fullName>
    </submittedName>
</protein>
<dbReference type="InterPro" id="IPR017868">
    <property type="entry name" value="Filamin/ABP280_repeat-like"/>
</dbReference>
<proteinExistence type="inferred from homology"/>
<dbReference type="RefSeq" id="WP_244183097.1">
    <property type="nucleotide sequence ID" value="NZ_FNVG01000012.1"/>
</dbReference>
<evidence type="ECO:0000256" key="1">
    <source>
        <dbReference type="ARBA" id="ARBA00010116"/>
    </source>
</evidence>
<reference evidence="6" key="1">
    <citation type="submission" date="2016-10" db="EMBL/GenBank/DDBJ databases">
        <authorList>
            <person name="Varghese N."/>
            <person name="Submissions S."/>
        </authorList>
    </citation>
    <scope>NUCLEOTIDE SEQUENCE [LARGE SCALE GENOMIC DNA]</scope>
    <source>
        <strain evidence="6">CGMCC 1.7062</strain>
    </source>
</reference>
<feature type="domain" description="Big-1" evidence="4">
    <location>
        <begin position="899"/>
        <end position="990"/>
    </location>
</feature>
<dbReference type="Gene3D" id="2.60.40.10">
    <property type="entry name" value="Immunoglobulins"/>
    <property type="match status" value="5"/>
</dbReference>
<organism evidence="5 6">
    <name type="scientific">Vibrio hangzhouensis</name>
    <dbReference type="NCBI Taxonomy" id="462991"/>
    <lineage>
        <taxon>Bacteria</taxon>
        <taxon>Pseudomonadati</taxon>
        <taxon>Pseudomonadota</taxon>
        <taxon>Gammaproteobacteria</taxon>
        <taxon>Vibrionales</taxon>
        <taxon>Vibrionaceae</taxon>
        <taxon>Vibrio</taxon>
    </lineage>
</organism>
<name>A0A1H5ZNC8_9VIBR</name>
<dbReference type="PROSITE" id="PS51127">
    <property type="entry name" value="BIG1"/>
    <property type="match status" value="1"/>
</dbReference>
<accession>A0A1H5ZNC8</accession>
<dbReference type="EMBL" id="FNVG01000012">
    <property type="protein sequence ID" value="SEG37702.1"/>
    <property type="molecule type" value="Genomic_DNA"/>
</dbReference>
<dbReference type="Pfam" id="PF09134">
    <property type="entry name" value="Invasin_D3"/>
    <property type="match status" value="4"/>
</dbReference>
<dbReference type="InterPro" id="IPR013783">
    <property type="entry name" value="Ig-like_fold"/>
</dbReference>
<dbReference type="PROSITE" id="PS50194">
    <property type="entry name" value="FILAMIN_REPEAT"/>
    <property type="match status" value="1"/>
</dbReference>
<dbReference type="SMART" id="SM00634">
    <property type="entry name" value="BID_1"/>
    <property type="match status" value="2"/>
</dbReference>
<evidence type="ECO:0000256" key="2">
    <source>
        <dbReference type="SAM" id="MobiDB-lite"/>
    </source>
</evidence>
<evidence type="ECO:0000313" key="5">
    <source>
        <dbReference type="EMBL" id="SEG37702.1"/>
    </source>
</evidence>
<dbReference type="InterPro" id="IPR008964">
    <property type="entry name" value="Invasin/intimin_cell_adhesion"/>
</dbReference>
<dbReference type="InterPro" id="IPR015217">
    <property type="entry name" value="Invasin_dom_3"/>
</dbReference>
<comment type="similarity">
    <text evidence="1">Belongs to the intimin/invasin family.</text>
</comment>
<dbReference type="InterPro" id="IPR003344">
    <property type="entry name" value="Big_1_dom"/>
</dbReference>
<keyword evidence="3" id="KW-0732">Signal</keyword>